<feature type="compositionally biased region" description="Polar residues" evidence="1">
    <location>
        <begin position="186"/>
        <end position="199"/>
    </location>
</feature>
<feature type="compositionally biased region" description="Pro residues" evidence="1">
    <location>
        <begin position="7"/>
        <end position="23"/>
    </location>
</feature>
<gene>
    <name evidence="3" type="primary">LOC108680798</name>
</gene>
<evidence type="ECO:0000256" key="1">
    <source>
        <dbReference type="SAM" id="MobiDB-lite"/>
    </source>
</evidence>
<evidence type="ECO:0000313" key="3">
    <source>
        <dbReference type="RefSeq" id="XP_018025193.1"/>
    </source>
</evidence>
<feature type="region of interest" description="Disordered" evidence="1">
    <location>
        <begin position="380"/>
        <end position="424"/>
    </location>
</feature>
<dbReference type="AlphaFoldDB" id="A0A8B7PGB8"/>
<feature type="compositionally biased region" description="Polar residues" evidence="1">
    <location>
        <begin position="228"/>
        <end position="240"/>
    </location>
</feature>
<dbReference type="PANTHER" id="PTHR48190">
    <property type="entry name" value="PROGRAMMED CELL DEATH PROTEIN 7"/>
    <property type="match status" value="1"/>
</dbReference>
<dbReference type="RefSeq" id="XP_018025193.1">
    <property type="nucleotide sequence ID" value="XM_018169704.2"/>
</dbReference>
<accession>A0A8B7PGB8</accession>
<keyword evidence="2" id="KW-1185">Reference proteome</keyword>
<dbReference type="GeneID" id="108680798"/>
<feature type="region of interest" description="Disordered" evidence="1">
    <location>
        <begin position="213"/>
        <end position="240"/>
    </location>
</feature>
<feature type="region of interest" description="Disordered" evidence="1">
    <location>
        <begin position="163"/>
        <end position="199"/>
    </location>
</feature>
<dbReference type="Pfam" id="PF16021">
    <property type="entry name" value="PDCD7"/>
    <property type="match status" value="1"/>
</dbReference>
<evidence type="ECO:0000313" key="2">
    <source>
        <dbReference type="Proteomes" id="UP000694843"/>
    </source>
</evidence>
<dbReference type="GO" id="GO:0005689">
    <property type="term" value="C:U12-type spliceosomal complex"/>
    <property type="evidence" value="ECO:0007669"/>
    <property type="project" value="TreeGrafter"/>
</dbReference>
<protein>
    <submittedName>
        <fullName evidence="3">Uncharacterized protein LOC108680798</fullName>
    </submittedName>
</protein>
<dbReference type="InterPro" id="IPR052831">
    <property type="entry name" value="Apoptosis_promoter"/>
</dbReference>
<sequence length="744" mass="82679">MSQTPCDVPPPNFHTSLPPPDVWPWPASANGPHAPVLPRPPHGPPLAAQLGNPPHRMRPPHSLQVPPRPYFANGSNPGVRFPPPDLQASFPSLRPPLNAASFGDMRGTAPMPEFSRPPPHKYSLFIPPNSAAQWARFPPPPHEARKLYSHHLSHIPAQVRFPTTETPPIPSLQITDPSVPNPRISGPSNHVKNSSSTSDNFLRSWAPVIDRPQIPDFSVPPPGRVLPPSSSVSTPANKQAHQLPTDTAPLINMSNFKPPSYSFPPPQLEPTELISYSMPPPLSGQKVILKEGKNSLPGSHQPNCGRKIAGGFARSSQRASALNLITESFSETRNVSLNQTTSVSSSTLNEVQWHPWNRSWVSSVKTQKLVDEWLAQKLESRSRTRRQHATPAGDLRPNTSHVRCDEQPPCGNSTSNADDESSANVNLSDKELAHKRLVADVIPLVKKDLKELRICDVHLIVAAFKLLMEELRSCINSRTIFKKKELLDDIRNLLSQSTFQATVRRLVRARSKKRGRHKRRRALRRQECASRSRQIDAHWQKIRALEQKRLQETKLRAEVDCVLKEVRGKQTDAAALQSLLWTLRDLRQHRLNRGEQQGYVSSQEADEAFARVVDGLDEMIDGQLADYALEERTLQAMLQSNRPPAQQEPPPAEEPQEPGVAKATVKELLFGARAAGDAAALASYCAADRSVEMLVARRRAWDKYIVSNRGPPQDSRTAASGVPLTWVLPPDNPSIPWRQYLVSS</sequence>
<feature type="compositionally biased region" description="Pro residues" evidence="1">
    <location>
        <begin position="35"/>
        <end position="44"/>
    </location>
</feature>
<dbReference type="KEGG" id="hazt:108680798"/>
<dbReference type="PANTHER" id="PTHR48190:SF2">
    <property type="entry name" value="PROGRAMMED CELL DEATH PROTEIN 7"/>
    <property type="match status" value="1"/>
</dbReference>
<name>A0A8B7PGB8_HYAAZ</name>
<feature type="compositionally biased region" description="Polar residues" evidence="1">
    <location>
        <begin position="410"/>
        <end position="424"/>
    </location>
</feature>
<reference evidence="3" key="1">
    <citation type="submission" date="2025-08" db="UniProtKB">
        <authorList>
            <consortium name="RefSeq"/>
        </authorList>
    </citation>
    <scope>IDENTIFICATION</scope>
    <source>
        <tissue evidence="3">Whole organism</tissue>
    </source>
</reference>
<proteinExistence type="predicted"/>
<organism evidence="2 3">
    <name type="scientific">Hyalella azteca</name>
    <name type="common">Amphipod</name>
    <dbReference type="NCBI Taxonomy" id="294128"/>
    <lineage>
        <taxon>Eukaryota</taxon>
        <taxon>Metazoa</taxon>
        <taxon>Ecdysozoa</taxon>
        <taxon>Arthropoda</taxon>
        <taxon>Crustacea</taxon>
        <taxon>Multicrustacea</taxon>
        <taxon>Malacostraca</taxon>
        <taxon>Eumalacostraca</taxon>
        <taxon>Peracarida</taxon>
        <taxon>Amphipoda</taxon>
        <taxon>Senticaudata</taxon>
        <taxon>Talitrida</taxon>
        <taxon>Talitroidea</taxon>
        <taxon>Hyalellidae</taxon>
        <taxon>Hyalella</taxon>
    </lineage>
</organism>
<feature type="region of interest" description="Disordered" evidence="1">
    <location>
        <begin position="1"/>
        <end position="53"/>
    </location>
</feature>
<dbReference type="Proteomes" id="UP000694843">
    <property type="component" value="Unplaced"/>
</dbReference>
<dbReference type="InterPro" id="IPR031974">
    <property type="entry name" value="PDCD7"/>
</dbReference>
<dbReference type="OrthoDB" id="2289628at2759"/>